<sequence>DSVSLTDVADGATINVIQTDYHPKSGRSSKTCRFEDYGTSAYHPSQQSPTGQPWWPFFNSQEEFLFVEFLLECHLGKEQSERLLWIIHLIRNNVVFTFKNLADIEKFQVSVISLPYNNEVQTFDVPHCFLWEWATDLVQDSQLAPHFHWDAERIFRHKQASSTCIYHEPWSADAFWDVQVCGSNPLCFILYADKMKLSNFSTVKGCPVIACCANLPVAIQNRNGFGGG</sequence>
<evidence type="ECO:0000313" key="2">
    <source>
        <dbReference type="Proteomes" id="UP001207468"/>
    </source>
</evidence>
<reference evidence="1" key="1">
    <citation type="submission" date="2021-03" db="EMBL/GenBank/DDBJ databases">
        <title>Evolutionary priming and transition to the ectomycorrhizal habit in an iconic lineage of mushroom-forming fungi: is preadaptation a requirement?</title>
        <authorList>
            <consortium name="DOE Joint Genome Institute"/>
            <person name="Looney B.P."/>
            <person name="Miyauchi S."/>
            <person name="Morin E."/>
            <person name="Drula E."/>
            <person name="Courty P.E."/>
            <person name="Chicoki N."/>
            <person name="Fauchery L."/>
            <person name="Kohler A."/>
            <person name="Kuo A."/>
            <person name="LaButti K."/>
            <person name="Pangilinan J."/>
            <person name="Lipzen A."/>
            <person name="Riley R."/>
            <person name="Andreopoulos W."/>
            <person name="He G."/>
            <person name="Johnson J."/>
            <person name="Barry K.W."/>
            <person name="Grigoriev I.V."/>
            <person name="Nagy L."/>
            <person name="Hibbett D."/>
            <person name="Henrissat B."/>
            <person name="Matheny P.B."/>
            <person name="Labbe J."/>
            <person name="Martin A.F."/>
        </authorList>
    </citation>
    <scope>NUCLEOTIDE SEQUENCE</scope>
    <source>
        <strain evidence="1">BPL698</strain>
    </source>
</reference>
<feature type="non-terminal residue" evidence="1">
    <location>
        <position position="1"/>
    </location>
</feature>
<gene>
    <name evidence="1" type="ORF">F5148DRAFT_958422</name>
</gene>
<name>A0ACC0TVZ1_9AGAM</name>
<comment type="caution">
    <text evidence="1">The sequence shown here is derived from an EMBL/GenBank/DDBJ whole genome shotgun (WGS) entry which is preliminary data.</text>
</comment>
<feature type="non-terminal residue" evidence="1">
    <location>
        <position position="228"/>
    </location>
</feature>
<dbReference type="Proteomes" id="UP001207468">
    <property type="component" value="Unassembled WGS sequence"/>
</dbReference>
<evidence type="ECO:0000313" key="1">
    <source>
        <dbReference type="EMBL" id="KAI9450064.1"/>
    </source>
</evidence>
<protein>
    <submittedName>
        <fullName evidence="1">Uncharacterized protein</fullName>
    </submittedName>
</protein>
<accession>A0ACC0TVZ1</accession>
<dbReference type="EMBL" id="JAGFNK010000456">
    <property type="protein sequence ID" value="KAI9450064.1"/>
    <property type="molecule type" value="Genomic_DNA"/>
</dbReference>
<keyword evidence="2" id="KW-1185">Reference proteome</keyword>
<organism evidence="1 2">
    <name type="scientific">Russula earlei</name>
    <dbReference type="NCBI Taxonomy" id="71964"/>
    <lineage>
        <taxon>Eukaryota</taxon>
        <taxon>Fungi</taxon>
        <taxon>Dikarya</taxon>
        <taxon>Basidiomycota</taxon>
        <taxon>Agaricomycotina</taxon>
        <taxon>Agaricomycetes</taxon>
        <taxon>Russulales</taxon>
        <taxon>Russulaceae</taxon>
        <taxon>Russula</taxon>
    </lineage>
</organism>
<proteinExistence type="predicted"/>